<dbReference type="EMBL" id="ML213507">
    <property type="protein sequence ID" value="TFK53317.1"/>
    <property type="molecule type" value="Genomic_DNA"/>
</dbReference>
<proteinExistence type="predicted"/>
<keyword evidence="4" id="KW-1185">Reference proteome</keyword>
<evidence type="ECO:0000259" key="2">
    <source>
        <dbReference type="Pfam" id="PF20209"/>
    </source>
</evidence>
<name>A0A5C3N904_9AGAM</name>
<feature type="non-terminal residue" evidence="3">
    <location>
        <position position="286"/>
    </location>
</feature>
<organism evidence="3 4">
    <name type="scientific">Heliocybe sulcata</name>
    <dbReference type="NCBI Taxonomy" id="5364"/>
    <lineage>
        <taxon>Eukaryota</taxon>
        <taxon>Fungi</taxon>
        <taxon>Dikarya</taxon>
        <taxon>Basidiomycota</taxon>
        <taxon>Agaricomycotina</taxon>
        <taxon>Agaricomycetes</taxon>
        <taxon>Gloeophyllales</taxon>
        <taxon>Gloeophyllaceae</taxon>
        <taxon>Heliocybe</taxon>
    </lineage>
</organism>
<evidence type="ECO:0000256" key="1">
    <source>
        <dbReference type="SAM" id="MobiDB-lite"/>
    </source>
</evidence>
<dbReference type="InterPro" id="IPR046700">
    <property type="entry name" value="DUF6570"/>
</dbReference>
<dbReference type="Pfam" id="PF20209">
    <property type="entry name" value="DUF6570"/>
    <property type="match status" value="1"/>
</dbReference>
<feature type="region of interest" description="Disordered" evidence="1">
    <location>
        <begin position="246"/>
        <end position="276"/>
    </location>
</feature>
<feature type="compositionally biased region" description="Basic and acidic residues" evidence="1">
    <location>
        <begin position="252"/>
        <end position="263"/>
    </location>
</feature>
<protein>
    <recommendedName>
        <fullName evidence="2">DUF6570 domain-containing protein</fullName>
    </recommendedName>
</protein>
<gene>
    <name evidence="3" type="ORF">OE88DRAFT_1600817</name>
</gene>
<evidence type="ECO:0000313" key="3">
    <source>
        <dbReference type="EMBL" id="TFK53317.1"/>
    </source>
</evidence>
<feature type="domain" description="DUF6570" evidence="2">
    <location>
        <begin position="105"/>
        <end position="232"/>
    </location>
</feature>
<dbReference type="STRING" id="5364.A0A5C3N904"/>
<feature type="non-terminal residue" evidence="3">
    <location>
        <position position="1"/>
    </location>
</feature>
<dbReference type="OrthoDB" id="3221862at2759"/>
<accession>A0A5C3N904</accession>
<dbReference type="AlphaFoldDB" id="A0A5C3N904"/>
<reference evidence="3 4" key="1">
    <citation type="journal article" date="2019" name="Nat. Ecol. Evol.">
        <title>Megaphylogeny resolves global patterns of mushroom evolution.</title>
        <authorList>
            <person name="Varga T."/>
            <person name="Krizsan K."/>
            <person name="Foldi C."/>
            <person name="Dima B."/>
            <person name="Sanchez-Garcia M."/>
            <person name="Sanchez-Ramirez S."/>
            <person name="Szollosi G.J."/>
            <person name="Szarkandi J.G."/>
            <person name="Papp V."/>
            <person name="Albert L."/>
            <person name="Andreopoulos W."/>
            <person name="Angelini C."/>
            <person name="Antonin V."/>
            <person name="Barry K.W."/>
            <person name="Bougher N.L."/>
            <person name="Buchanan P."/>
            <person name="Buyck B."/>
            <person name="Bense V."/>
            <person name="Catcheside P."/>
            <person name="Chovatia M."/>
            <person name="Cooper J."/>
            <person name="Damon W."/>
            <person name="Desjardin D."/>
            <person name="Finy P."/>
            <person name="Geml J."/>
            <person name="Haridas S."/>
            <person name="Hughes K."/>
            <person name="Justo A."/>
            <person name="Karasinski D."/>
            <person name="Kautmanova I."/>
            <person name="Kiss B."/>
            <person name="Kocsube S."/>
            <person name="Kotiranta H."/>
            <person name="LaButti K.M."/>
            <person name="Lechner B.E."/>
            <person name="Liimatainen K."/>
            <person name="Lipzen A."/>
            <person name="Lukacs Z."/>
            <person name="Mihaltcheva S."/>
            <person name="Morgado L.N."/>
            <person name="Niskanen T."/>
            <person name="Noordeloos M.E."/>
            <person name="Ohm R.A."/>
            <person name="Ortiz-Santana B."/>
            <person name="Ovrebo C."/>
            <person name="Racz N."/>
            <person name="Riley R."/>
            <person name="Savchenko A."/>
            <person name="Shiryaev A."/>
            <person name="Soop K."/>
            <person name="Spirin V."/>
            <person name="Szebenyi C."/>
            <person name="Tomsovsky M."/>
            <person name="Tulloss R.E."/>
            <person name="Uehling J."/>
            <person name="Grigoriev I.V."/>
            <person name="Vagvolgyi C."/>
            <person name="Papp T."/>
            <person name="Martin F.M."/>
            <person name="Miettinen O."/>
            <person name="Hibbett D.S."/>
            <person name="Nagy L.G."/>
        </authorList>
    </citation>
    <scope>NUCLEOTIDE SEQUENCE [LARGE SCALE GENOMIC DNA]</scope>
    <source>
        <strain evidence="3 4">OMC1185</strain>
    </source>
</reference>
<evidence type="ECO:0000313" key="4">
    <source>
        <dbReference type="Proteomes" id="UP000305948"/>
    </source>
</evidence>
<dbReference type="Proteomes" id="UP000305948">
    <property type="component" value="Unassembled WGS sequence"/>
</dbReference>
<sequence length="286" mass="31628">FPPKPASSFKLQRIMHDFSKSQTRDLIEQTGCAVCGVLCPRSSMYDLENYRKFLHLLVINDKQVTRVERLDAEAEIKSEAGPVLAPDCNCICQDCQISLSTGVAPVHALANGLWLGKVPTVLQGLTLAEKMMIARVRHNRCVVRVASGGVKMRANAIMFANPTPKIYQTLPPPRTELEEVLAFIYTGPVQPTDEDFKRTPLLVSHKKVSAALEWLKLNHTDYKDLDISYENLKGYKDNATPVVVSYHPQTSSKEELGKSLNHDGEEEGTETGPCSLVVHGVTGSQL</sequence>